<gene>
    <name evidence="1" type="ORF">M9H77_22667</name>
</gene>
<evidence type="ECO:0000313" key="2">
    <source>
        <dbReference type="Proteomes" id="UP001060085"/>
    </source>
</evidence>
<name>A0ACC0ATA1_CATRO</name>
<sequence>MLTATVWEFQLLQCGVDPCVSLCAPVPGLQSEEPHMIYIFHLGVGQPGESPMSEEFRLLQSVFSGKISDAHSPLGRPSELGELEINGNSVMNHNTESEPGDLPMKSESLSPRTPPGHVVEPKDVTW</sequence>
<dbReference type="EMBL" id="CM044705">
    <property type="protein sequence ID" value="KAI5663344.1"/>
    <property type="molecule type" value="Genomic_DNA"/>
</dbReference>
<comment type="caution">
    <text evidence="1">The sequence shown here is derived from an EMBL/GenBank/DDBJ whole genome shotgun (WGS) entry which is preliminary data.</text>
</comment>
<reference evidence="2" key="1">
    <citation type="journal article" date="2023" name="Nat. Plants">
        <title>Single-cell RNA sequencing provides a high-resolution roadmap for understanding the multicellular compartmentation of specialized metabolism.</title>
        <authorList>
            <person name="Sun S."/>
            <person name="Shen X."/>
            <person name="Li Y."/>
            <person name="Li Y."/>
            <person name="Wang S."/>
            <person name="Li R."/>
            <person name="Zhang H."/>
            <person name="Shen G."/>
            <person name="Guo B."/>
            <person name="Wei J."/>
            <person name="Xu J."/>
            <person name="St-Pierre B."/>
            <person name="Chen S."/>
            <person name="Sun C."/>
        </authorList>
    </citation>
    <scope>NUCLEOTIDE SEQUENCE [LARGE SCALE GENOMIC DNA]</scope>
</reference>
<proteinExistence type="predicted"/>
<organism evidence="1 2">
    <name type="scientific">Catharanthus roseus</name>
    <name type="common">Madagascar periwinkle</name>
    <name type="synonym">Vinca rosea</name>
    <dbReference type="NCBI Taxonomy" id="4058"/>
    <lineage>
        <taxon>Eukaryota</taxon>
        <taxon>Viridiplantae</taxon>
        <taxon>Streptophyta</taxon>
        <taxon>Embryophyta</taxon>
        <taxon>Tracheophyta</taxon>
        <taxon>Spermatophyta</taxon>
        <taxon>Magnoliopsida</taxon>
        <taxon>eudicotyledons</taxon>
        <taxon>Gunneridae</taxon>
        <taxon>Pentapetalae</taxon>
        <taxon>asterids</taxon>
        <taxon>lamiids</taxon>
        <taxon>Gentianales</taxon>
        <taxon>Apocynaceae</taxon>
        <taxon>Rauvolfioideae</taxon>
        <taxon>Vinceae</taxon>
        <taxon>Catharanthinae</taxon>
        <taxon>Catharanthus</taxon>
    </lineage>
</organism>
<accession>A0ACC0ATA1</accession>
<keyword evidence="2" id="KW-1185">Reference proteome</keyword>
<dbReference type="Proteomes" id="UP001060085">
    <property type="component" value="Linkage Group LG05"/>
</dbReference>
<evidence type="ECO:0000313" key="1">
    <source>
        <dbReference type="EMBL" id="KAI5663344.1"/>
    </source>
</evidence>
<protein>
    <submittedName>
        <fullName evidence="1">Uncharacterized protein</fullName>
    </submittedName>
</protein>